<feature type="region of interest" description="Disordered" evidence="3">
    <location>
        <begin position="1"/>
        <end position="22"/>
    </location>
</feature>
<sequence>MNLRYQVAGPGTGDQPGTATPGHQALPAIEVTNLSKNFGPIQAVRQVSFQVPAGSIFGLLGPNGSGKSTTIRMLCGLMRPSSGSGQVLGLDIITQAEAIKASIGYMSQKFNLYEDLTVAENLHFFGSIYGLCSTALTRRCRELYEHMRLGGREKQRVGTLSGGWKQRVALACAFIHRPRLLVLDEPTAGVDPVSRRLFWDLLEGLAAEGITILVTTHYMDEAERCHLIALMDRGRLHAFGPPARLMAAAGLPTLEDVFINMAGTEGD</sequence>
<evidence type="ECO:0000313" key="6">
    <source>
        <dbReference type="Proteomes" id="UP000239430"/>
    </source>
</evidence>
<dbReference type="InterPro" id="IPR003593">
    <property type="entry name" value="AAA+_ATPase"/>
</dbReference>
<evidence type="ECO:0000256" key="1">
    <source>
        <dbReference type="ARBA" id="ARBA00022741"/>
    </source>
</evidence>
<dbReference type="InterPro" id="IPR003439">
    <property type="entry name" value="ABC_transporter-like_ATP-bd"/>
</dbReference>
<keyword evidence="2 5" id="KW-0067">ATP-binding</keyword>
<dbReference type="PROSITE" id="PS50893">
    <property type="entry name" value="ABC_TRANSPORTER_2"/>
    <property type="match status" value="1"/>
</dbReference>
<gene>
    <name evidence="5" type="primary">ybhF</name>
    <name evidence="5" type="ORF">MOST_10270</name>
</gene>
<accession>A0A9X7P703</accession>
<evidence type="ECO:0000259" key="4">
    <source>
        <dbReference type="PROSITE" id="PS50893"/>
    </source>
</evidence>
<keyword evidence="1" id="KW-0547">Nucleotide-binding</keyword>
<dbReference type="PANTHER" id="PTHR43038:SF3">
    <property type="entry name" value="ABC TRANSPORTER G FAMILY MEMBER 20 ISOFORM X1"/>
    <property type="match status" value="1"/>
</dbReference>
<dbReference type="Pfam" id="PF00005">
    <property type="entry name" value="ABC_tran"/>
    <property type="match status" value="1"/>
</dbReference>
<dbReference type="GO" id="GO:0016887">
    <property type="term" value="F:ATP hydrolysis activity"/>
    <property type="evidence" value="ECO:0007669"/>
    <property type="project" value="InterPro"/>
</dbReference>
<dbReference type="Proteomes" id="UP000239430">
    <property type="component" value="Unassembled WGS sequence"/>
</dbReference>
<dbReference type="EMBL" id="PVXL01000029">
    <property type="protein sequence ID" value="PRR74592.1"/>
    <property type="molecule type" value="Genomic_DNA"/>
</dbReference>
<evidence type="ECO:0000313" key="5">
    <source>
        <dbReference type="EMBL" id="PRR74592.1"/>
    </source>
</evidence>
<dbReference type="Gene3D" id="3.40.50.300">
    <property type="entry name" value="P-loop containing nucleotide triphosphate hydrolases"/>
    <property type="match status" value="1"/>
</dbReference>
<comment type="caution">
    <text evidence="5">The sequence shown here is derived from an EMBL/GenBank/DDBJ whole genome shotgun (WGS) entry which is preliminary data.</text>
</comment>
<dbReference type="SMART" id="SM00382">
    <property type="entry name" value="AAA"/>
    <property type="match status" value="1"/>
</dbReference>
<evidence type="ECO:0000256" key="3">
    <source>
        <dbReference type="SAM" id="MobiDB-lite"/>
    </source>
</evidence>
<dbReference type="InterPro" id="IPR027417">
    <property type="entry name" value="P-loop_NTPase"/>
</dbReference>
<dbReference type="PROSITE" id="PS00211">
    <property type="entry name" value="ABC_TRANSPORTER_1"/>
    <property type="match status" value="1"/>
</dbReference>
<dbReference type="RefSeq" id="WP_083476810.1">
    <property type="nucleotide sequence ID" value="NZ_PVXL01000029.1"/>
</dbReference>
<proteinExistence type="predicted"/>
<name>A0A9X7P703_9FIRM</name>
<dbReference type="CDD" id="cd03230">
    <property type="entry name" value="ABC_DR_subfamily_A"/>
    <property type="match status" value="1"/>
</dbReference>
<organism evidence="5 6">
    <name type="scientific">Neomoorella stamsii</name>
    <dbReference type="NCBI Taxonomy" id="1266720"/>
    <lineage>
        <taxon>Bacteria</taxon>
        <taxon>Bacillati</taxon>
        <taxon>Bacillota</taxon>
        <taxon>Clostridia</taxon>
        <taxon>Neomoorellales</taxon>
        <taxon>Neomoorellaceae</taxon>
        <taxon>Neomoorella</taxon>
    </lineage>
</organism>
<dbReference type="SUPFAM" id="SSF52540">
    <property type="entry name" value="P-loop containing nucleoside triphosphate hydrolases"/>
    <property type="match status" value="1"/>
</dbReference>
<dbReference type="PANTHER" id="PTHR43038">
    <property type="entry name" value="ATP-BINDING CASSETTE, SUB-FAMILY H, MEMBER 1"/>
    <property type="match status" value="1"/>
</dbReference>
<evidence type="ECO:0000256" key="2">
    <source>
        <dbReference type="ARBA" id="ARBA00022840"/>
    </source>
</evidence>
<protein>
    <submittedName>
        <fullName evidence="5">ABC transporter ATP-binding protein YbhF</fullName>
    </submittedName>
</protein>
<reference evidence="5 6" key="1">
    <citation type="submission" date="2018-03" db="EMBL/GenBank/DDBJ databases">
        <title>Genome sequence of Moorella stamsii DSM 26217.</title>
        <authorList>
            <person name="Poehlein A."/>
            <person name="Daniel R."/>
        </authorList>
    </citation>
    <scope>NUCLEOTIDE SEQUENCE [LARGE SCALE GENOMIC DNA]</scope>
    <source>
        <strain evidence="6">DSM 26217</strain>
    </source>
</reference>
<dbReference type="AlphaFoldDB" id="A0A9X7P703"/>
<feature type="domain" description="ABC transporter" evidence="4">
    <location>
        <begin position="29"/>
        <end position="258"/>
    </location>
</feature>
<dbReference type="InterPro" id="IPR017871">
    <property type="entry name" value="ABC_transporter-like_CS"/>
</dbReference>
<dbReference type="GO" id="GO:0005524">
    <property type="term" value="F:ATP binding"/>
    <property type="evidence" value="ECO:0007669"/>
    <property type="project" value="UniProtKB-KW"/>
</dbReference>
<keyword evidence="6" id="KW-1185">Reference proteome</keyword>